<comment type="caution">
    <text evidence="5">The sequence shown here is derived from an EMBL/GenBank/DDBJ whole genome shotgun (WGS) entry which is preliminary data.</text>
</comment>
<accession>A0A2S7V069</accession>
<dbReference type="CDD" id="cd00914">
    <property type="entry name" value="PCD_DCoH_subfamily_b"/>
    <property type="match status" value="1"/>
</dbReference>
<protein>
    <recommendedName>
        <fullName evidence="4">Putative pterin-4-alpha-carbinolamine dehydratase</fullName>
        <shortName evidence="4">PHS</shortName>
        <ecNumber evidence="4">4.2.1.96</ecNumber>
    </recommendedName>
    <alternativeName>
        <fullName evidence="4">4-alpha-hydroxy-tetrahydropterin dehydratase</fullName>
    </alternativeName>
    <alternativeName>
        <fullName evidence="4">Pterin carbinolamine dehydratase</fullName>
        <shortName evidence="4">PCD</shortName>
    </alternativeName>
</protein>
<keyword evidence="6" id="KW-1185">Reference proteome</keyword>
<evidence type="ECO:0000313" key="6">
    <source>
        <dbReference type="Proteomes" id="UP000239007"/>
    </source>
</evidence>
<proteinExistence type="inferred from homology"/>
<evidence type="ECO:0000256" key="3">
    <source>
        <dbReference type="ARBA" id="ARBA00023239"/>
    </source>
</evidence>
<dbReference type="GO" id="GO:0006729">
    <property type="term" value="P:tetrahydrobiopterin biosynthetic process"/>
    <property type="evidence" value="ECO:0007669"/>
    <property type="project" value="InterPro"/>
</dbReference>
<dbReference type="PANTHER" id="PTHR12599">
    <property type="entry name" value="PTERIN-4-ALPHA-CARBINOLAMINE DEHYDRATASE"/>
    <property type="match status" value="1"/>
</dbReference>
<dbReference type="HAMAP" id="MF_00434">
    <property type="entry name" value="Pterin_4_alpha"/>
    <property type="match status" value="1"/>
</dbReference>
<reference evidence="5 6" key="1">
    <citation type="submission" date="2016-12" db="EMBL/GenBank/DDBJ databases">
        <title>Diversity of luminous bacteria.</title>
        <authorList>
            <person name="Yoshizawa S."/>
            <person name="Kogure K."/>
        </authorList>
    </citation>
    <scope>NUCLEOTIDE SEQUENCE [LARGE SCALE GENOMIC DNA]</scope>
    <source>
        <strain evidence="5 6">SA4-48</strain>
    </source>
</reference>
<sequence length="103" mass="12058">MAATKLTEQQIIEQLAEVNDLLAQDQLWSIIDGKLKKQFVFKNFIHAFGWMTQVAMHAEKLIHHPEWFNVWNKVDVTLITHDVGGLSDLDFKLIKRMEKLLEK</sequence>
<dbReference type="PANTHER" id="PTHR12599:SF0">
    <property type="entry name" value="PTERIN-4-ALPHA-CARBINOLAMINE DEHYDRATASE"/>
    <property type="match status" value="1"/>
</dbReference>
<gene>
    <name evidence="5" type="ORF">BTO11_15400</name>
</gene>
<dbReference type="RefSeq" id="WP_105053796.1">
    <property type="nucleotide sequence ID" value="NZ_BMYG01000001.1"/>
</dbReference>
<dbReference type="EMBL" id="MSCH01000003">
    <property type="protein sequence ID" value="PQJ55335.1"/>
    <property type="molecule type" value="Genomic_DNA"/>
</dbReference>
<dbReference type="EC" id="4.2.1.96" evidence="4"/>
<name>A0A2S7V069_9GAMM</name>
<evidence type="ECO:0000256" key="1">
    <source>
        <dbReference type="ARBA" id="ARBA00001554"/>
    </source>
</evidence>
<dbReference type="InterPro" id="IPR036428">
    <property type="entry name" value="PCD_sf"/>
</dbReference>
<dbReference type="NCBIfam" id="NF002018">
    <property type="entry name" value="PRK00823.1-3"/>
    <property type="match status" value="1"/>
</dbReference>
<dbReference type="AlphaFoldDB" id="A0A2S7V069"/>
<evidence type="ECO:0000313" key="5">
    <source>
        <dbReference type="EMBL" id="PQJ55335.1"/>
    </source>
</evidence>
<dbReference type="InterPro" id="IPR001533">
    <property type="entry name" value="Pterin_deHydtase"/>
</dbReference>
<dbReference type="SUPFAM" id="SSF55248">
    <property type="entry name" value="PCD-like"/>
    <property type="match status" value="1"/>
</dbReference>
<comment type="catalytic activity">
    <reaction evidence="1 4">
        <text>(4aS,6R)-4a-hydroxy-L-erythro-5,6,7,8-tetrahydrobiopterin = (6R)-L-erythro-6,7-dihydrobiopterin + H2O</text>
        <dbReference type="Rhea" id="RHEA:11920"/>
        <dbReference type="ChEBI" id="CHEBI:15377"/>
        <dbReference type="ChEBI" id="CHEBI:15642"/>
        <dbReference type="ChEBI" id="CHEBI:43120"/>
        <dbReference type="EC" id="4.2.1.96"/>
    </reaction>
</comment>
<comment type="similarity">
    <text evidence="2 4">Belongs to the pterin-4-alpha-carbinolamine dehydratase family.</text>
</comment>
<dbReference type="Gene3D" id="3.30.1360.20">
    <property type="entry name" value="Transcriptional coactivator/pterin dehydratase"/>
    <property type="match status" value="1"/>
</dbReference>
<dbReference type="GO" id="GO:0008124">
    <property type="term" value="F:4-alpha-hydroxytetrahydrobiopterin dehydratase activity"/>
    <property type="evidence" value="ECO:0007669"/>
    <property type="project" value="UniProtKB-UniRule"/>
</dbReference>
<keyword evidence="3 4" id="KW-0456">Lyase</keyword>
<dbReference type="Pfam" id="PF01329">
    <property type="entry name" value="Pterin_4a"/>
    <property type="match status" value="1"/>
</dbReference>
<dbReference type="OrthoDB" id="5294615at2"/>
<organism evidence="5 6">
    <name type="scientific">Psychrosphaera saromensis</name>
    <dbReference type="NCBI Taxonomy" id="716813"/>
    <lineage>
        <taxon>Bacteria</taxon>
        <taxon>Pseudomonadati</taxon>
        <taxon>Pseudomonadota</taxon>
        <taxon>Gammaproteobacteria</taxon>
        <taxon>Alteromonadales</taxon>
        <taxon>Pseudoalteromonadaceae</taxon>
        <taxon>Psychrosphaera</taxon>
    </lineage>
</organism>
<evidence type="ECO:0000256" key="2">
    <source>
        <dbReference type="ARBA" id="ARBA00006472"/>
    </source>
</evidence>
<dbReference type="Proteomes" id="UP000239007">
    <property type="component" value="Unassembled WGS sequence"/>
</dbReference>
<evidence type="ECO:0000256" key="4">
    <source>
        <dbReference type="HAMAP-Rule" id="MF_00434"/>
    </source>
</evidence>